<feature type="domain" description="Large ribosomal subunit protein uL11 N-terminal" evidence="7">
    <location>
        <begin position="14"/>
        <end position="72"/>
    </location>
</feature>
<dbReference type="PANTHER" id="PTHR11661">
    <property type="entry name" value="60S RIBOSOMAL PROTEIN L12"/>
    <property type="match status" value="1"/>
</dbReference>
<evidence type="ECO:0000256" key="3">
    <source>
        <dbReference type="ARBA" id="ARBA00023274"/>
    </source>
</evidence>
<gene>
    <name evidence="8" type="ORF">MSYG_3713</name>
</gene>
<organism evidence="8 9">
    <name type="scientific">Malassezia sympodialis (strain ATCC 42132)</name>
    <name type="common">Atopic eczema-associated yeast</name>
    <dbReference type="NCBI Taxonomy" id="1230383"/>
    <lineage>
        <taxon>Eukaryota</taxon>
        <taxon>Fungi</taxon>
        <taxon>Dikarya</taxon>
        <taxon>Basidiomycota</taxon>
        <taxon>Ustilaginomycotina</taxon>
        <taxon>Malasseziomycetes</taxon>
        <taxon>Malasseziales</taxon>
        <taxon>Malasseziaceae</taxon>
        <taxon>Malassezia</taxon>
    </lineage>
</organism>
<evidence type="ECO:0000256" key="1">
    <source>
        <dbReference type="ARBA" id="ARBA00010537"/>
    </source>
</evidence>
<dbReference type="SMART" id="SM00649">
    <property type="entry name" value="RL11"/>
    <property type="match status" value="1"/>
</dbReference>
<dbReference type="OrthoDB" id="1091498at2759"/>
<evidence type="ECO:0000259" key="6">
    <source>
        <dbReference type="Pfam" id="PF00298"/>
    </source>
</evidence>
<protein>
    <recommendedName>
        <fullName evidence="4">Large ribosomal subunit protein uL11m</fullName>
    </recommendedName>
</protein>
<dbReference type="GO" id="GO:0070180">
    <property type="term" value="F:large ribosomal subunit rRNA binding"/>
    <property type="evidence" value="ECO:0007669"/>
    <property type="project" value="TreeGrafter"/>
</dbReference>
<evidence type="ECO:0000313" key="8">
    <source>
        <dbReference type="EMBL" id="SHO79364.1"/>
    </source>
</evidence>
<dbReference type="FunFam" id="1.10.10.250:FF:000003">
    <property type="entry name" value="Mitochondrial ribosomal protein L11"/>
    <property type="match status" value="1"/>
</dbReference>
<dbReference type="PANTHER" id="PTHR11661:SF1">
    <property type="entry name" value="LARGE RIBOSOMAL SUBUNIT PROTEIN UL11M"/>
    <property type="match status" value="1"/>
</dbReference>
<keyword evidence="3 5" id="KW-0687">Ribonucleoprotein</keyword>
<evidence type="ECO:0000256" key="4">
    <source>
        <dbReference type="ARBA" id="ARBA00040104"/>
    </source>
</evidence>
<dbReference type="OMA" id="IMSFCKD"/>
<keyword evidence="2 5" id="KW-0689">Ribosomal protein</keyword>
<evidence type="ECO:0000313" key="9">
    <source>
        <dbReference type="Proteomes" id="UP000186303"/>
    </source>
</evidence>
<keyword evidence="9" id="KW-1185">Reference proteome</keyword>
<dbReference type="AlphaFoldDB" id="A0A1M8AB00"/>
<dbReference type="Gene3D" id="1.10.10.250">
    <property type="entry name" value="Ribosomal protein L11, C-terminal domain"/>
    <property type="match status" value="1"/>
</dbReference>
<dbReference type="STRING" id="1230383.A0A1M8AB00"/>
<dbReference type="Proteomes" id="UP000186303">
    <property type="component" value="Chromosome 6"/>
</dbReference>
<dbReference type="HAMAP" id="MF_00736">
    <property type="entry name" value="Ribosomal_uL11"/>
    <property type="match status" value="1"/>
</dbReference>
<dbReference type="InterPro" id="IPR006519">
    <property type="entry name" value="Ribosomal_uL11_bac-typ"/>
</dbReference>
<dbReference type="CDD" id="cd00349">
    <property type="entry name" value="Ribosomal_L11"/>
    <property type="match status" value="1"/>
</dbReference>
<evidence type="ECO:0000259" key="7">
    <source>
        <dbReference type="Pfam" id="PF03946"/>
    </source>
</evidence>
<reference evidence="9" key="1">
    <citation type="journal article" date="2017" name="Nucleic Acids Res.">
        <title>Proteogenomics produces comprehensive and highly accurate protein-coding gene annotation in a complete genome assembly of Malassezia sympodialis.</title>
        <authorList>
            <person name="Zhu Y."/>
            <person name="Engstroem P.G."/>
            <person name="Tellgren-Roth C."/>
            <person name="Baudo C.D."/>
            <person name="Kennell J.C."/>
            <person name="Sun S."/>
            <person name="Billmyre R.B."/>
            <person name="Schroeder M.S."/>
            <person name="Andersson A."/>
            <person name="Holm T."/>
            <person name="Sigurgeirsson B."/>
            <person name="Wu G."/>
            <person name="Sankaranarayanan S.R."/>
            <person name="Siddharthan R."/>
            <person name="Sanyal K."/>
            <person name="Lundeberg J."/>
            <person name="Nystedt B."/>
            <person name="Boekhout T."/>
            <person name="Dawson T.L. Jr."/>
            <person name="Heitman J."/>
            <person name="Scheynius A."/>
            <person name="Lehtioe J."/>
        </authorList>
    </citation>
    <scope>NUCLEOTIDE SEQUENCE [LARGE SCALE GENOMIC DNA]</scope>
    <source>
        <strain evidence="9">ATCC 42132</strain>
    </source>
</reference>
<dbReference type="InterPro" id="IPR036796">
    <property type="entry name" value="Ribosomal_uL11_N_sf"/>
</dbReference>
<dbReference type="NCBIfam" id="TIGR01632">
    <property type="entry name" value="L11_bact"/>
    <property type="match status" value="1"/>
</dbReference>
<dbReference type="SUPFAM" id="SSF54747">
    <property type="entry name" value="Ribosomal L11/L12e N-terminal domain"/>
    <property type="match status" value="1"/>
</dbReference>
<evidence type="ECO:0000256" key="2">
    <source>
        <dbReference type="ARBA" id="ARBA00022980"/>
    </source>
</evidence>
<dbReference type="Pfam" id="PF00298">
    <property type="entry name" value="Ribosomal_L11"/>
    <property type="match status" value="1"/>
</dbReference>
<dbReference type="Gene3D" id="3.30.1550.10">
    <property type="entry name" value="Ribosomal protein L11/L12, N-terminal domain"/>
    <property type="match status" value="1"/>
</dbReference>
<dbReference type="InterPro" id="IPR020783">
    <property type="entry name" value="Ribosomal_uL11_C"/>
</dbReference>
<dbReference type="EMBL" id="LT671826">
    <property type="protein sequence ID" value="SHO79364.1"/>
    <property type="molecule type" value="Genomic_DNA"/>
</dbReference>
<dbReference type="GO" id="GO:0006412">
    <property type="term" value="P:translation"/>
    <property type="evidence" value="ECO:0007669"/>
    <property type="project" value="InterPro"/>
</dbReference>
<sequence length="146" mass="15250">MSKAGGKAAVATIVKLMVPAGKASAQPPVGPALGAKGVKAMDFAKEFNARTADLEPGLLTPTVVTIQPDRTFSFKTLTPPTSLLLKRAANITTGARKPGAEVTGTISIKHVYEIAKIKRKDVDVSEKELCKVVAGSARSLGIKIVR</sequence>
<accession>A0A1M8AB00</accession>
<proteinExistence type="inferred from homology"/>
<dbReference type="GO" id="GO:0003735">
    <property type="term" value="F:structural constituent of ribosome"/>
    <property type="evidence" value="ECO:0007669"/>
    <property type="project" value="InterPro"/>
</dbReference>
<dbReference type="SUPFAM" id="SSF46906">
    <property type="entry name" value="Ribosomal protein L11, C-terminal domain"/>
    <property type="match status" value="1"/>
</dbReference>
<dbReference type="GO" id="GO:0005762">
    <property type="term" value="C:mitochondrial large ribosomal subunit"/>
    <property type="evidence" value="ECO:0007669"/>
    <property type="project" value="TreeGrafter"/>
</dbReference>
<comment type="similarity">
    <text evidence="1 5">Belongs to the universal ribosomal protein uL11 family.</text>
</comment>
<evidence type="ECO:0000256" key="5">
    <source>
        <dbReference type="RuleBase" id="RU003978"/>
    </source>
</evidence>
<dbReference type="Pfam" id="PF03946">
    <property type="entry name" value="Ribosomal_L11_N"/>
    <property type="match status" value="1"/>
</dbReference>
<dbReference type="VEuPathDB" id="FungiDB:MSYG_3713"/>
<feature type="domain" description="Large ribosomal subunit protein uL11 C-terminal" evidence="6">
    <location>
        <begin position="78"/>
        <end position="144"/>
    </location>
</feature>
<dbReference type="InterPro" id="IPR000911">
    <property type="entry name" value="Ribosomal_uL11"/>
</dbReference>
<name>A0A1M8AB00_MALS4</name>
<dbReference type="InterPro" id="IPR036769">
    <property type="entry name" value="Ribosomal_uL11_C_sf"/>
</dbReference>
<dbReference type="InterPro" id="IPR020784">
    <property type="entry name" value="Ribosomal_uL11_N"/>
</dbReference>